<reference evidence="2" key="1">
    <citation type="journal article" date="2020" name="New Phytol.">
        <title>Comparative genomics reveals dynamic genome evolution in host specialist ectomycorrhizal fungi.</title>
        <authorList>
            <person name="Lofgren L.A."/>
            <person name="Nguyen N.H."/>
            <person name="Vilgalys R."/>
            <person name="Ruytinx J."/>
            <person name="Liao H.L."/>
            <person name="Branco S."/>
            <person name="Kuo A."/>
            <person name="LaButti K."/>
            <person name="Lipzen A."/>
            <person name="Andreopoulos W."/>
            <person name="Pangilinan J."/>
            <person name="Riley R."/>
            <person name="Hundley H."/>
            <person name="Na H."/>
            <person name="Barry K."/>
            <person name="Grigoriev I.V."/>
            <person name="Stajich J.E."/>
            <person name="Kennedy P.G."/>
        </authorList>
    </citation>
    <scope>NUCLEOTIDE SEQUENCE</scope>
    <source>
        <strain evidence="2">DOB743</strain>
    </source>
</reference>
<gene>
    <name evidence="2" type="ORF">EV702DRAFT_1050996</name>
</gene>
<protein>
    <submittedName>
        <fullName evidence="2">Uncharacterized protein</fullName>
    </submittedName>
</protein>
<dbReference type="EMBL" id="JABBWD010000106">
    <property type="protein sequence ID" value="KAG1765521.1"/>
    <property type="molecule type" value="Genomic_DNA"/>
</dbReference>
<evidence type="ECO:0000313" key="3">
    <source>
        <dbReference type="Proteomes" id="UP000714275"/>
    </source>
</evidence>
<organism evidence="2 3">
    <name type="scientific">Suillus placidus</name>
    <dbReference type="NCBI Taxonomy" id="48579"/>
    <lineage>
        <taxon>Eukaryota</taxon>
        <taxon>Fungi</taxon>
        <taxon>Dikarya</taxon>
        <taxon>Basidiomycota</taxon>
        <taxon>Agaricomycotina</taxon>
        <taxon>Agaricomycetes</taxon>
        <taxon>Agaricomycetidae</taxon>
        <taxon>Boletales</taxon>
        <taxon>Suillineae</taxon>
        <taxon>Suillaceae</taxon>
        <taxon>Suillus</taxon>
    </lineage>
</organism>
<feature type="region of interest" description="Disordered" evidence="1">
    <location>
        <begin position="282"/>
        <end position="310"/>
    </location>
</feature>
<keyword evidence="3" id="KW-1185">Reference proteome</keyword>
<name>A0A9P6ZHN4_9AGAM</name>
<comment type="caution">
    <text evidence="2">The sequence shown here is derived from an EMBL/GenBank/DDBJ whole genome shotgun (WGS) entry which is preliminary data.</text>
</comment>
<dbReference type="Proteomes" id="UP000714275">
    <property type="component" value="Unassembled WGS sequence"/>
</dbReference>
<accession>A0A9P6ZHN4</accession>
<proteinExistence type="predicted"/>
<dbReference type="AlphaFoldDB" id="A0A9P6ZHN4"/>
<evidence type="ECO:0000256" key="1">
    <source>
        <dbReference type="SAM" id="MobiDB-lite"/>
    </source>
</evidence>
<sequence length="409" mass="44879">MPLPTVDETCRGKASDGSQCPCLRPKIRKDQKDDEPVEAILQQPPSTSSSFGSIMSKYSHLLSKSGACEEVARRETNLGFRKQDTALLASTSHTAKVGVRSGSSIGSIVMVTVGLNRKGCMKRKVAPDTAKIEDLRKLKLAVSKGTDDKDLQIAGDGFYWYLIVKSGKNMVKSSQEGLTGNDVLKTRHPAGRKWSDQFIYFGTILEVDPESFSDLTSEVESLDEDIVGGSDDMDESETYAQIPISKNELGLAPSCLPLSNRTRTRTQMLYWWKTMNWTGLGQSGRRESANDLEPQSAEEPASNTPPAEEASTHVMLDQDDYEPYNISDFGAPNELLPFTSTPAAATTSTSSLTTNHVPALLSESHVTHKDLGSGFPQGLQAFHSTPRFLSSRSGFNMLIKPRHNPWDRK</sequence>
<evidence type="ECO:0000313" key="2">
    <source>
        <dbReference type="EMBL" id="KAG1765521.1"/>
    </source>
</evidence>
<dbReference type="OrthoDB" id="2664011at2759"/>